<gene>
    <name evidence="2" type="ORF">GH754_02595</name>
</gene>
<dbReference type="Proteomes" id="UP000480185">
    <property type="component" value="Unassembled WGS sequence"/>
</dbReference>
<accession>A0A6G1X2P1</accession>
<dbReference type="OrthoDB" id="5870636at2"/>
<evidence type="ECO:0000313" key="2">
    <source>
        <dbReference type="EMBL" id="MRG85214.1"/>
    </source>
</evidence>
<evidence type="ECO:0000259" key="1">
    <source>
        <dbReference type="Pfam" id="PF06276"/>
    </source>
</evidence>
<keyword evidence="3" id="KW-1185">Reference proteome</keyword>
<comment type="caution">
    <text evidence="2">The sequence shown here is derived from an EMBL/GenBank/DDBJ whole genome shotgun (WGS) entry which is preliminary data.</text>
</comment>
<dbReference type="EMBL" id="WJNH01000001">
    <property type="protein sequence ID" value="MRG85214.1"/>
    <property type="molecule type" value="Genomic_DNA"/>
</dbReference>
<name>A0A6G1X2P1_9BACI</name>
<evidence type="ECO:0000313" key="3">
    <source>
        <dbReference type="Proteomes" id="UP000480185"/>
    </source>
</evidence>
<reference evidence="2 3" key="1">
    <citation type="submission" date="2019-11" db="EMBL/GenBank/DDBJ databases">
        <authorList>
            <person name="Li J."/>
        </authorList>
    </citation>
    <scope>NUCLEOTIDE SEQUENCE [LARGE SCALE GENOMIC DNA]</scope>
    <source>
        <strain evidence="2 3">J4</strain>
    </source>
</reference>
<dbReference type="InterPro" id="IPR022770">
    <property type="entry name" value="IucA/IucC-like_C"/>
</dbReference>
<feature type="domain" description="Aerobactin siderophore biosynthesis IucA/IucC-like C-terminal" evidence="1">
    <location>
        <begin position="65"/>
        <end position="183"/>
    </location>
</feature>
<dbReference type="RefSeq" id="WP_153727150.1">
    <property type="nucleotide sequence ID" value="NZ_WJNH01000001.1"/>
</dbReference>
<sequence length="254" mass="30028">MDTLKPHEEQLMATHFRYDYERSFQAVHKFEHMSASQLVNPEFMSTLFSHLKQYLHSDSLLAVASTFVKRYSYLVVTTGFCSLSVFNKQLDFSLNNIHLVLTDDDSRWFPSLRIDDISTITNADPNNRYEWLQAASQELVHNHLLKVFETVHQVTKLPFPVMWESFATYFFWFYERYATKLVQEDSILTTMENDFHMIVHEFHGKMFGEKENPLHKFSYQLVLPTKARVRKTCCLTHMLNNESTYCKVCPHVCK</sequence>
<protein>
    <recommendedName>
        <fullName evidence="1">Aerobactin siderophore biosynthesis IucA/IucC-like C-terminal domain-containing protein</fullName>
    </recommendedName>
</protein>
<organism evidence="2 3">
    <name type="scientific">Salinibacillus xinjiangensis</name>
    <dbReference type="NCBI Taxonomy" id="1229268"/>
    <lineage>
        <taxon>Bacteria</taxon>
        <taxon>Bacillati</taxon>
        <taxon>Bacillota</taxon>
        <taxon>Bacilli</taxon>
        <taxon>Bacillales</taxon>
        <taxon>Bacillaceae</taxon>
        <taxon>Salinibacillus</taxon>
    </lineage>
</organism>
<dbReference type="Pfam" id="PF06276">
    <property type="entry name" value="FhuF"/>
    <property type="match status" value="1"/>
</dbReference>
<proteinExistence type="predicted"/>
<dbReference type="GO" id="GO:0003824">
    <property type="term" value="F:catalytic activity"/>
    <property type="evidence" value="ECO:0007669"/>
    <property type="project" value="UniProtKB-ARBA"/>
</dbReference>
<dbReference type="AlphaFoldDB" id="A0A6G1X2P1"/>